<keyword evidence="3 4" id="KW-0418">Kinase</keyword>
<dbReference type="EC" id="2.7.4.-" evidence="4"/>
<gene>
    <name evidence="6" type="ORF">GCM10011348_25430</name>
</gene>
<comment type="caution">
    <text evidence="6">The sequence shown here is derived from an EMBL/GenBank/DDBJ whole genome shotgun (WGS) entry which is preliminary data.</text>
</comment>
<dbReference type="InterPro" id="IPR016898">
    <property type="entry name" value="Polyphosphate_phosphotransfera"/>
</dbReference>
<dbReference type="EMBL" id="BMLT01000006">
    <property type="protein sequence ID" value="GGO82930.1"/>
    <property type="molecule type" value="Genomic_DNA"/>
</dbReference>
<name>A0A917ZH34_9GAMM</name>
<dbReference type="NCBIfam" id="TIGR03707">
    <property type="entry name" value="PPK2_P_aer"/>
    <property type="match status" value="1"/>
</dbReference>
<evidence type="ECO:0000256" key="3">
    <source>
        <dbReference type="ARBA" id="ARBA00022777"/>
    </source>
</evidence>
<proteinExistence type="inferred from homology"/>
<dbReference type="SUPFAM" id="SSF52540">
    <property type="entry name" value="P-loop containing nucleoside triphosphate hydrolases"/>
    <property type="match status" value="1"/>
</dbReference>
<dbReference type="Pfam" id="PF03976">
    <property type="entry name" value="PPK2"/>
    <property type="match status" value="1"/>
</dbReference>
<feature type="domain" description="Polyphosphate kinase-2-related" evidence="5">
    <location>
        <begin position="44"/>
        <end position="267"/>
    </location>
</feature>
<comment type="function">
    <text evidence="4">Uses inorganic polyphosphate (polyP) as a donor to convert GDP to GTP or ADP to ATP.</text>
</comment>
<sequence>MADSDKRLISTELLDLATLHLHEEADSELAAGQLERRERPNRMTKARYKREMYPLQIELQKFQRWVQEYRIPLCVLFEGRDAAGKGGTIKRVIENLNPRNYRVVALGKPTEQELGQWYFQRYIKQLPNAGEIVLFDRSWYNRAGVERVMGFCTRAEVKEFLHTAPQLERMMMDSGLHLVKLWFMVSKKEQRRRFHQRETDPLKQWKLSPIDVEAQRRWNDYSRARDDMFRYTSTPESPWVCIRSDDKKRARLNAIRYLLGLYDYTDRDTSVLQLDRRIVSIPRPETKD</sequence>
<reference evidence="6 7" key="1">
    <citation type="journal article" date="2014" name="Int. J. Syst. Evol. Microbiol.">
        <title>Complete genome sequence of Corynebacterium casei LMG S-19264T (=DSM 44701T), isolated from a smear-ripened cheese.</title>
        <authorList>
            <consortium name="US DOE Joint Genome Institute (JGI-PGF)"/>
            <person name="Walter F."/>
            <person name="Albersmeier A."/>
            <person name="Kalinowski J."/>
            <person name="Ruckert C."/>
        </authorList>
    </citation>
    <scope>NUCLEOTIDE SEQUENCE [LARGE SCALE GENOMIC DNA]</scope>
    <source>
        <strain evidence="6 7">CGMCC 1.7286</strain>
    </source>
</reference>
<dbReference type="PIRSF" id="PIRSF028756">
    <property type="entry name" value="PPK2_prd"/>
    <property type="match status" value="1"/>
</dbReference>
<evidence type="ECO:0000256" key="2">
    <source>
        <dbReference type="ARBA" id="ARBA00022679"/>
    </source>
</evidence>
<dbReference type="Proteomes" id="UP000599578">
    <property type="component" value="Unassembled WGS sequence"/>
</dbReference>
<dbReference type="InterPro" id="IPR022488">
    <property type="entry name" value="PPK2-related"/>
</dbReference>
<dbReference type="AlphaFoldDB" id="A0A917ZH34"/>
<accession>A0A917ZH34</accession>
<organism evidence="6 7">
    <name type="scientific">Marinobacterium nitratireducens</name>
    <dbReference type="NCBI Taxonomy" id="518897"/>
    <lineage>
        <taxon>Bacteria</taxon>
        <taxon>Pseudomonadati</taxon>
        <taxon>Pseudomonadota</taxon>
        <taxon>Gammaproteobacteria</taxon>
        <taxon>Oceanospirillales</taxon>
        <taxon>Oceanospirillaceae</taxon>
        <taxon>Marinobacterium</taxon>
    </lineage>
</organism>
<keyword evidence="7" id="KW-1185">Reference proteome</keyword>
<dbReference type="GO" id="GO:0006793">
    <property type="term" value="P:phosphorus metabolic process"/>
    <property type="evidence" value="ECO:0007669"/>
    <property type="project" value="InterPro"/>
</dbReference>
<dbReference type="PANTHER" id="PTHR34383">
    <property type="entry name" value="POLYPHOSPHATE:AMP PHOSPHOTRANSFERASE-RELATED"/>
    <property type="match status" value="1"/>
</dbReference>
<evidence type="ECO:0000256" key="1">
    <source>
        <dbReference type="ARBA" id="ARBA00009924"/>
    </source>
</evidence>
<dbReference type="GO" id="GO:0008976">
    <property type="term" value="F:polyphosphate kinase activity"/>
    <property type="evidence" value="ECO:0007669"/>
    <property type="project" value="UniProtKB-UniRule"/>
</dbReference>
<dbReference type="RefSeq" id="WP_188860993.1">
    <property type="nucleotide sequence ID" value="NZ_BMLT01000006.1"/>
</dbReference>
<dbReference type="InterPro" id="IPR027417">
    <property type="entry name" value="P-loop_NTPase"/>
</dbReference>
<protein>
    <recommendedName>
        <fullName evidence="4">ADP/GDP-polyphosphate phosphotransferase</fullName>
        <ecNumber evidence="4">2.7.4.-</ecNumber>
    </recommendedName>
    <alternativeName>
        <fullName evidence="4">Polyphosphate kinase PPK2</fullName>
    </alternativeName>
</protein>
<keyword evidence="2 4" id="KW-0808">Transferase</keyword>
<evidence type="ECO:0000256" key="4">
    <source>
        <dbReference type="RuleBase" id="RU369062"/>
    </source>
</evidence>
<comment type="subunit">
    <text evidence="4">Homotetramer.</text>
</comment>
<comment type="similarity">
    <text evidence="1 4">Belongs to the polyphosphate kinase 2 (PPK2) family. Class I subfamily.</text>
</comment>
<evidence type="ECO:0000313" key="7">
    <source>
        <dbReference type="Proteomes" id="UP000599578"/>
    </source>
</evidence>
<dbReference type="PANTHER" id="PTHR34383:SF1">
    <property type="entry name" value="ADP-POLYPHOSPHATE PHOSPHOTRANSFERASE"/>
    <property type="match status" value="1"/>
</dbReference>
<evidence type="ECO:0000259" key="5">
    <source>
        <dbReference type="Pfam" id="PF03976"/>
    </source>
</evidence>
<evidence type="ECO:0000313" key="6">
    <source>
        <dbReference type="EMBL" id="GGO82930.1"/>
    </source>
</evidence>
<dbReference type="Gene3D" id="3.40.50.300">
    <property type="entry name" value="P-loop containing nucleotide triphosphate hydrolases"/>
    <property type="match status" value="1"/>
</dbReference>
<dbReference type="InterPro" id="IPR022486">
    <property type="entry name" value="PPK2_PA0141"/>
</dbReference>